<dbReference type="PANTHER" id="PTHR30288">
    <property type="entry name" value="FLAGELLAR CAP/ASSEMBLY PROTEIN FLID"/>
    <property type="match status" value="1"/>
</dbReference>
<keyword evidence="4 5" id="KW-0975">Bacterial flagellum</keyword>
<keyword evidence="8" id="KW-0969">Cilium</keyword>
<evidence type="ECO:0000256" key="3">
    <source>
        <dbReference type="ARBA" id="ARBA00023054"/>
    </source>
</evidence>
<dbReference type="RefSeq" id="WP_207977013.1">
    <property type="nucleotide sequence ID" value="NZ_JAGDEL010000005.1"/>
</dbReference>
<feature type="domain" description="Flagellar hook-associated protein 2 C-terminal" evidence="7">
    <location>
        <begin position="232"/>
        <end position="494"/>
    </location>
</feature>
<name>A0ABS3N0P3_9BACI</name>
<dbReference type="InterPro" id="IPR010809">
    <property type="entry name" value="FliD_C"/>
</dbReference>
<dbReference type="EMBL" id="JAGDEL010000005">
    <property type="protein sequence ID" value="MBO1511730.1"/>
    <property type="molecule type" value="Genomic_DNA"/>
</dbReference>
<sequence>MATMRIGGLASGMDIDSLVTDLMKAERIPLDKLTQKKQTLEWQRDNYRDMNKLLSELDDMLFTNKDSIGRESTFLSKTVTSSNEALVSAKAINAQTNITSTIDVVSLASAQTWKTSGTVSYTAQSTELKFKVTDPGSTTPRDVKIAITATDTIDNVISKINSSSLGVTAMKEKIYNGTSYTETIVFTSKNTGSGAKIELDTSDATSQANTKTFMENLGFTFTNNTLDGHNAGANAVVKVNGYQMEKTSNTFTINGIEYTAKGVTTDSGSVTISSSTDVDGIMDKIVKFVDKYNEVIKTINDKVSETRYRDYQPLSDEQKKEMEEKAIELWEEKAKSGLLKNDSILSNGLNSMRINLYTPVNNSTNITGFKQLSDIGITTTSDYLEKGKLTIDEDTLREKIQENPSAIYQLFNADGGTDETKGLAKRLRTTIENTITNIEEKAGNSLQVNNQFSIGKNINSVEEQIERFEDRLTQIEDRYWRQFTAMEKAIQKSNEQSSYLMQQFSM</sequence>
<protein>
    <recommendedName>
        <fullName evidence="5">Flagellar hook-associated protein 2</fullName>
        <shortName evidence="5">HAP2</shortName>
    </recommendedName>
    <alternativeName>
        <fullName evidence="5">Flagellar cap protein</fullName>
    </alternativeName>
</protein>
<dbReference type="Pfam" id="PF07195">
    <property type="entry name" value="FliD_C"/>
    <property type="match status" value="1"/>
</dbReference>
<keyword evidence="3" id="KW-0175">Coiled coil</keyword>
<evidence type="ECO:0000259" key="7">
    <source>
        <dbReference type="Pfam" id="PF07195"/>
    </source>
</evidence>
<evidence type="ECO:0000256" key="1">
    <source>
        <dbReference type="ARBA" id="ARBA00009764"/>
    </source>
</evidence>
<dbReference type="Proteomes" id="UP000663981">
    <property type="component" value="Unassembled WGS sequence"/>
</dbReference>
<accession>A0ABS3N0P3</accession>
<comment type="similarity">
    <text evidence="1 5">Belongs to the FliD family.</text>
</comment>
<dbReference type="InterPro" id="IPR003481">
    <property type="entry name" value="FliD_N"/>
</dbReference>
<dbReference type="InterPro" id="IPR010810">
    <property type="entry name" value="Flagellin_hook_IN_motif"/>
</dbReference>
<evidence type="ECO:0000313" key="9">
    <source>
        <dbReference type="Proteomes" id="UP000663981"/>
    </source>
</evidence>
<proteinExistence type="inferred from homology"/>
<comment type="subunit">
    <text evidence="2 5">Homopentamer.</text>
</comment>
<feature type="domain" description="Flagellar hook-associated protein 2 N-terminal" evidence="6">
    <location>
        <begin position="11"/>
        <end position="111"/>
    </location>
</feature>
<gene>
    <name evidence="8" type="ORF">I7822_08620</name>
</gene>
<reference evidence="8 9" key="1">
    <citation type="submission" date="2021-03" db="EMBL/GenBank/DDBJ databases">
        <title>Whole genome sequence of Metabacillus bambusae BG109.</title>
        <authorList>
            <person name="Jeong J.W."/>
        </authorList>
    </citation>
    <scope>NUCLEOTIDE SEQUENCE [LARGE SCALE GENOMIC DNA]</scope>
    <source>
        <strain evidence="8 9">BG109</strain>
    </source>
</reference>
<comment type="subcellular location">
    <subcellularLocation>
        <location evidence="5">Secreted</location>
    </subcellularLocation>
    <subcellularLocation>
        <location evidence="5">Bacterial flagellum</location>
    </subcellularLocation>
</comment>
<dbReference type="NCBIfam" id="NF005833">
    <property type="entry name" value="PRK07737.1"/>
    <property type="match status" value="1"/>
</dbReference>
<comment type="caution">
    <text evidence="8">The sequence shown here is derived from an EMBL/GenBank/DDBJ whole genome shotgun (WGS) entry which is preliminary data.</text>
</comment>
<evidence type="ECO:0000259" key="6">
    <source>
        <dbReference type="Pfam" id="PF02465"/>
    </source>
</evidence>
<keyword evidence="9" id="KW-1185">Reference proteome</keyword>
<keyword evidence="8" id="KW-0966">Cell projection</keyword>
<evidence type="ECO:0000313" key="8">
    <source>
        <dbReference type="EMBL" id="MBO1511730.1"/>
    </source>
</evidence>
<organism evidence="8 9">
    <name type="scientific">Metabacillus bambusae</name>
    <dbReference type="NCBI Taxonomy" id="2795218"/>
    <lineage>
        <taxon>Bacteria</taxon>
        <taxon>Bacillati</taxon>
        <taxon>Bacillota</taxon>
        <taxon>Bacilli</taxon>
        <taxon>Bacillales</taxon>
        <taxon>Bacillaceae</taxon>
        <taxon>Metabacillus</taxon>
    </lineage>
</organism>
<evidence type="ECO:0000256" key="5">
    <source>
        <dbReference type="RuleBase" id="RU362066"/>
    </source>
</evidence>
<dbReference type="PANTHER" id="PTHR30288:SF0">
    <property type="entry name" value="FLAGELLAR HOOK-ASSOCIATED PROTEIN 2"/>
    <property type="match status" value="1"/>
</dbReference>
<dbReference type="Pfam" id="PF02465">
    <property type="entry name" value="FliD_N"/>
    <property type="match status" value="1"/>
</dbReference>
<dbReference type="InterPro" id="IPR040026">
    <property type="entry name" value="FliD"/>
</dbReference>
<evidence type="ECO:0000256" key="2">
    <source>
        <dbReference type="ARBA" id="ARBA00011255"/>
    </source>
</evidence>
<dbReference type="Pfam" id="PF07196">
    <property type="entry name" value="Flagellin_IN"/>
    <property type="match status" value="1"/>
</dbReference>
<keyword evidence="5" id="KW-0964">Secreted</keyword>
<keyword evidence="8" id="KW-0282">Flagellum</keyword>
<comment type="function">
    <text evidence="5">Required for morphogenesis and for the elongation of the flagellar filament by facilitating polymerization of the flagellin monomers at the tip of growing filament. Forms a capping structure, which prevents flagellin subunits (transported through the central channel of the flagellum) from leaking out without polymerization at the distal end.</text>
</comment>
<evidence type="ECO:0000256" key="4">
    <source>
        <dbReference type="ARBA" id="ARBA00023143"/>
    </source>
</evidence>